<dbReference type="RefSeq" id="WP_099862658.1">
    <property type="nucleotide sequence ID" value="NZ_PEOG01000045.1"/>
</dbReference>
<name>A0A2G9C6X2_9BURK</name>
<dbReference type="AlphaFoldDB" id="A0A2G9C6X2"/>
<accession>A0A2G9C6X2</accession>
<dbReference type="OrthoDB" id="9147776at2"/>
<dbReference type="Proteomes" id="UP000231501">
    <property type="component" value="Unassembled WGS sequence"/>
</dbReference>
<protein>
    <submittedName>
        <fullName evidence="1">Uncharacterized protein</fullName>
    </submittedName>
</protein>
<organism evidence="1 2">
    <name type="scientific">Roseateles chitinivorans</name>
    <dbReference type="NCBI Taxonomy" id="2917965"/>
    <lineage>
        <taxon>Bacteria</taxon>
        <taxon>Pseudomonadati</taxon>
        <taxon>Pseudomonadota</taxon>
        <taxon>Betaproteobacteria</taxon>
        <taxon>Burkholderiales</taxon>
        <taxon>Sphaerotilaceae</taxon>
        <taxon>Roseateles</taxon>
    </lineage>
</organism>
<gene>
    <name evidence="1" type="ORF">CS062_16250</name>
</gene>
<keyword evidence="2" id="KW-1185">Reference proteome</keyword>
<evidence type="ECO:0000313" key="2">
    <source>
        <dbReference type="Proteomes" id="UP000231501"/>
    </source>
</evidence>
<sequence>MARRSGFSDFVRNFGLAYDTTRRVGDDIQLAQIANAKPEQSQGFTAEDGKQLEAIANAKDADGKPLYTLTANEDGSYDVASAADPSMRGTVAQRGVTDFLGNRTAGTLTDDQVTSARQQAMAGVISRTNPLAGMQMLNSIKQGLRDDQRFGWEQATNERALRKADQADADEEAIRGADAATSEWLQNRLRGEDGTTRAGTVDDHLAASSFRAMKLAEAGRLNEASQVYRDYAAQSMIKLQMEGAEREQALGKASAALAAGDLDGVKDFYNRFIPDGAHVTSVTRGKGGQIVIERETSDGRKLPSTVMKDTGQLASALTAFKDPMAIYNYAQNEFRNNLAIRADNRAAAANSREQAAFDAQAPQRQLASTVATLQLGLGNTDDPKERADISAKLGAVTAGAFGAKKDPPTGYRWKTDGSGHLEPIPGGPGDKAGAPGKIPGEVQRMNIAMRSLKQGLNEYETELKRFNPRNPGDQVSPEARARIQSLVADLQLQFKEAQALGALAGPDIELINKALASPTSFQGASFGRDGLYAQLGEVRKALDRREAAIAREFNLPAPAGAASQPAAAPAAAAASGAATDYSNLWGGKKP</sequence>
<dbReference type="EMBL" id="PEOG01000045">
    <property type="protein sequence ID" value="PIM52105.1"/>
    <property type="molecule type" value="Genomic_DNA"/>
</dbReference>
<comment type="caution">
    <text evidence="1">The sequence shown here is derived from an EMBL/GenBank/DDBJ whole genome shotgun (WGS) entry which is preliminary data.</text>
</comment>
<proteinExistence type="predicted"/>
<evidence type="ECO:0000313" key="1">
    <source>
        <dbReference type="EMBL" id="PIM52105.1"/>
    </source>
</evidence>
<reference evidence="1 2" key="1">
    <citation type="submission" date="2017-11" db="EMBL/GenBank/DDBJ databases">
        <title>Draft genome sequence of Mitsuaria sp. HWN-4.</title>
        <authorList>
            <person name="Gundlapally S.R."/>
        </authorList>
    </citation>
    <scope>NUCLEOTIDE SEQUENCE [LARGE SCALE GENOMIC DNA]</scope>
    <source>
        <strain evidence="1 2">HWN-4</strain>
    </source>
</reference>